<dbReference type="SUPFAM" id="SSF52402">
    <property type="entry name" value="Adenine nucleotide alpha hydrolases-like"/>
    <property type="match status" value="2"/>
</dbReference>
<comment type="caution">
    <text evidence="4">The sequence shown here is derived from an EMBL/GenBank/DDBJ whole genome shotgun (WGS) entry which is preliminary data.</text>
</comment>
<feature type="domain" description="UspA" evidence="3">
    <location>
        <begin position="197"/>
        <end position="324"/>
    </location>
</feature>
<dbReference type="EMBL" id="RZGZ01000001">
    <property type="protein sequence ID" value="RUR03264.1"/>
    <property type="molecule type" value="Genomic_DNA"/>
</dbReference>
<dbReference type="InterPro" id="IPR006016">
    <property type="entry name" value="UspA"/>
</dbReference>
<dbReference type="AlphaFoldDB" id="A0A3S1CU96"/>
<reference evidence="4 5" key="1">
    <citation type="submission" date="2018-12" db="EMBL/GenBank/DDBJ databases">
        <authorList>
            <person name="Li F."/>
        </authorList>
    </citation>
    <scope>NUCLEOTIDE SEQUENCE [LARGE SCALE GENOMIC DNA]</scope>
    <source>
        <strain evidence="4 5">EGI 6500705</strain>
    </source>
</reference>
<keyword evidence="5" id="KW-1185">Reference proteome</keyword>
<evidence type="ECO:0000259" key="3">
    <source>
        <dbReference type="Pfam" id="PF00582"/>
    </source>
</evidence>
<evidence type="ECO:0000256" key="1">
    <source>
        <dbReference type="ARBA" id="ARBA00008791"/>
    </source>
</evidence>
<comment type="similarity">
    <text evidence="1">Belongs to the universal stress protein A family.</text>
</comment>
<evidence type="ECO:0000313" key="5">
    <source>
        <dbReference type="Proteomes" id="UP000274909"/>
    </source>
</evidence>
<accession>A0A3S1CU96</accession>
<protein>
    <submittedName>
        <fullName evidence="4">Universal stress protein</fullName>
    </submittedName>
</protein>
<dbReference type="PANTHER" id="PTHR46268">
    <property type="entry name" value="STRESS RESPONSE PROTEIN NHAX"/>
    <property type="match status" value="1"/>
</dbReference>
<sequence length="334" mass="34946">MVPASGRRAMTPSGHRGTKVPRLGPVPDGDWKRTSRPHRWVRATPDGRRPAVDDNTIVVGVDGSQPSHAALRWAAARAERSRSRLLIVHVLDGSRTGVGDGPDDSALRDARALLETERGIAASAAPGVTIDTDVTDGDPVWSLVDGYPAARQIVVGSHKTGFLRGASFGSRSLQLAAAAAAPVVVVPPTGDPVRAGVVVGVDESPDGRTALEFGVRHARAEAQELILVRCVPSTRTLGRFRSGTEDADASAAVARARRRVADLDPDLRVRSRIVHGDPAQALIRASTRAALLVVGRSQGDAHPSSIGRVTHDVLLNLGVATVVVGAVPSPSALR</sequence>
<feature type="domain" description="UspA" evidence="3">
    <location>
        <begin position="56"/>
        <end position="187"/>
    </location>
</feature>
<proteinExistence type="inferred from homology"/>
<dbReference type="PANTHER" id="PTHR46268:SF6">
    <property type="entry name" value="UNIVERSAL STRESS PROTEIN UP12"/>
    <property type="match status" value="1"/>
</dbReference>
<dbReference type="CDD" id="cd00293">
    <property type="entry name" value="USP-like"/>
    <property type="match status" value="2"/>
</dbReference>
<dbReference type="InterPro" id="IPR014729">
    <property type="entry name" value="Rossmann-like_a/b/a_fold"/>
</dbReference>
<gene>
    <name evidence="4" type="ORF">ELQ94_01555</name>
</gene>
<dbReference type="Pfam" id="PF00582">
    <property type="entry name" value="Usp"/>
    <property type="match status" value="2"/>
</dbReference>
<dbReference type="Gene3D" id="3.40.50.620">
    <property type="entry name" value="HUPs"/>
    <property type="match status" value="2"/>
</dbReference>
<dbReference type="Proteomes" id="UP000274909">
    <property type="component" value="Unassembled WGS sequence"/>
</dbReference>
<name>A0A3S1CU96_9MICO</name>
<organism evidence="4 5">
    <name type="scientific">Labedella endophytica</name>
    <dbReference type="NCBI Taxonomy" id="1523160"/>
    <lineage>
        <taxon>Bacteria</taxon>
        <taxon>Bacillati</taxon>
        <taxon>Actinomycetota</taxon>
        <taxon>Actinomycetes</taxon>
        <taxon>Micrococcales</taxon>
        <taxon>Microbacteriaceae</taxon>
        <taxon>Labedella</taxon>
    </lineage>
</organism>
<feature type="region of interest" description="Disordered" evidence="2">
    <location>
        <begin position="1"/>
        <end position="35"/>
    </location>
</feature>
<evidence type="ECO:0000256" key="2">
    <source>
        <dbReference type="SAM" id="MobiDB-lite"/>
    </source>
</evidence>
<evidence type="ECO:0000313" key="4">
    <source>
        <dbReference type="EMBL" id="RUR03264.1"/>
    </source>
</evidence>
<dbReference type="OrthoDB" id="4931198at2"/>